<dbReference type="Proteomes" id="UP000239560">
    <property type="component" value="Unassembled WGS sequence"/>
</dbReference>
<accession>A0A2T0AH29</accession>
<evidence type="ECO:0000259" key="2">
    <source>
        <dbReference type="Pfam" id="PF23585"/>
    </source>
</evidence>
<dbReference type="InterPro" id="IPR055561">
    <property type="entry name" value="DUF7137"/>
</dbReference>
<reference evidence="3 4" key="1">
    <citation type="journal article" date="2018" name="Elife">
        <title>Functional genomics of lipid metabolism in the oleaginous yeast Rhodosporidium toruloides.</title>
        <authorList>
            <person name="Coradetti S.T."/>
            <person name="Pinel D."/>
            <person name="Geiselman G."/>
            <person name="Ito M."/>
            <person name="Mondo S."/>
            <person name="Reilly M.C."/>
            <person name="Cheng Y.F."/>
            <person name="Bauer S."/>
            <person name="Grigoriev I."/>
            <person name="Gladden J.M."/>
            <person name="Simmons B.A."/>
            <person name="Brem R."/>
            <person name="Arkin A.P."/>
            <person name="Skerker J.M."/>
        </authorList>
    </citation>
    <scope>NUCLEOTIDE SEQUENCE [LARGE SCALE GENOMIC DNA]</scope>
    <source>
        <strain evidence="3 4">NBRC 0880</strain>
    </source>
</reference>
<keyword evidence="1" id="KW-0472">Membrane</keyword>
<feature type="domain" description="DUF7137" evidence="2">
    <location>
        <begin position="124"/>
        <end position="263"/>
    </location>
</feature>
<organism evidence="3 4">
    <name type="scientific">Rhodotorula toruloides</name>
    <name type="common">Yeast</name>
    <name type="synonym">Rhodosporidium toruloides</name>
    <dbReference type="NCBI Taxonomy" id="5286"/>
    <lineage>
        <taxon>Eukaryota</taxon>
        <taxon>Fungi</taxon>
        <taxon>Dikarya</taxon>
        <taxon>Basidiomycota</taxon>
        <taxon>Pucciniomycotina</taxon>
        <taxon>Microbotryomycetes</taxon>
        <taxon>Sporidiobolales</taxon>
        <taxon>Sporidiobolaceae</taxon>
        <taxon>Rhodotorula</taxon>
    </lineage>
</organism>
<dbReference type="AlphaFoldDB" id="A0A2T0AH29"/>
<proteinExistence type="predicted"/>
<dbReference type="OrthoDB" id="2435509at2759"/>
<dbReference type="PANTHER" id="PTHR42028">
    <property type="entry name" value="CHROMOSOME 1, WHOLE GENOME SHOTGUN SEQUENCE"/>
    <property type="match status" value="1"/>
</dbReference>
<keyword evidence="1" id="KW-1133">Transmembrane helix</keyword>
<sequence>MKVNGPTSTGISWIGSSTVVLHSHWTFHAARSFYRGVRGPLPPPLPPSQPLATTLTMLQPLLLLLLALPALLHAQLLLPHLSPTAAPSPDAEARPSVNLLVPRQQQASTTASGSQSSSVSIPNTAPAGGLTFLTPAATAGASYYKIAPSNPITFGWNYTSLYVTPTSLTFEARCSANGFTYPVGPTQGIPGSQTTLVWDPYAYAQSPNAVPFAQATYTLRVYDSRGPDATAQPGLFNGANSILTFAMYFPAQYTSLADGWTCQGCSAAVRRLTGAESGVWVALPVTLGLVLIGGAGVLGR</sequence>
<protein>
    <recommendedName>
        <fullName evidence="2">DUF7137 domain-containing protein</fullName>
    </recommendedName>
</protein>
<evidence type="ECO:0000313" key="3">
    <source>
        <dbReference type="EMBL" id="PRQ77313.1"/>
    </source>
</evidence>
<name>A0A2T0AH29_RHOTO</name>
<comment type="caution">
    <text evidence="3">The sequence shown here is derived from an EMBL/GenBank/DDBJ whole genome shotgun (WGS) entry which is preliminary data.</text>
</comment>
<evidence type="ECO:0000313" key="4">
    <source>
        <dbReference type="Proteomes" id="UP000239560"/>
    </source>
</evidence>
<gene>
    <name evidence="3" type="ORF">AAT19DRAFT_8381</name>
</gene>
<dbReference type="Pfam" id="PF23585">
    <property type="entry name" value="DUF7137"/>
    <property type="match status" value="1"/>
</dbReference>
<dbReference type="EMBL" id="LCTV02000001">
    <property type="protein sequence ID" value="PRQ77313.1"/>
    <property type="molecule type" value="Genomic_DNA"/>
</dbReference>
<dbReference type="PANTHER" id="PTHR42028:SF1">
    <property type="entry name" value="YALI0E30657P"/>
    <property type="match status" value="1"/>
</dbReference>
<evidence type="ECO:0000256" key="1">
    <source>
        <dbReference type="SAM" id="Phobius"/>
    </source>
</evidence>
<feature type="transmembrane region" description="Helical" evidence="1">
    <location>
        <begin position="279"/>
        <end position="298"/>
    </location>
</feature>
<keyword evidence="1" id="KW-0812">Transmembrane</keyword>